<protein>
    <recommendedName>
        <fullName evidence="2">DUF6973 domain-containing protein</fullName>
    </recommendedName>
</protein>
<dbReference type="Pfam" id="PF22322">
    <property type="entry name" value="DUF6973"/>
    <property type="match status" value="1"/>
</dbReference>
<keyword evidence="1" id="KW-0732">Signal</keyword>
<proteinExistence type="predicted"/>
<evidence type="ECO:0000259" key="2">
    <source>
        <dbReference type="Pfam" id="PF22322"/>
    </source>
</evidence>
<evidence type="ECO:0000256" key="1">
    <source>
        <dbReference type="SAM" id="SignalP"/>
    </source>
</evidence>
<sequence length="235" mass="26283">MIKKALIILSFFLMITLSPTILAAAEKDYLTEQEVRSISFENLNTIYQDVKGSISHYTEHEFNLLVTQKIRDFLEIEQDTILPLGYELPGGLRITQAEVNLAKSNPGEFTIYGSTALAAINLSEAIYNSGLSQGNGDAFRHAYWNAILVQEFGAVTRGPAYGVERAEIWTTAHESESSGIDKEMDLYNNYVGREIGYFNYTQSRTHISNTLQTLVNQGTLVRIVNNRLVATDSTK</sequence>
<feature type="signal peptide" evidence="1">
    <location>
        <begin position="1"/>
        <end position="24"/>
    </location>
</feature>
<dbReference type="InterPro" id="IPR054246">
    <property type="entry name" value="DUF6973"/>
</dbReference>
<feature type="domain" description="DUF6973" evidence="2">
    <location>
        <begin position="105"/>
        <end position="218"/>
    </location>
</feature>
<dbReference type="Proteomes" id="UP000199300">
    <property type="component" value="Unassembled WGS sequence"/>
</dbReference>
<evidence type="ECO:0000313" key="3">
    <source>
        <dbReference type="EMBL" id="SEO13050.1"/>
    </source>
</evidence>
<gene>
    <name evidence="3" type="ORF">SAMN04488134_10451</name>
</gene>
<feature type="chain" id="PRO_5011703412" description="DUF6973 domain-containing protein" evidence="1">
    <location>
        <begin position="25"/>
        <end position="235"/>
    </location>
</feature>
<keyword evidence="4" id="KW-1185">Reference proteome</keyword>
<dbReference type="EMBL" id="FODJ01000004">
    <property type="protein sequence ID" value="SEO13050.1"/>
    <property type="molecule type" value="Genomic_DNA"/>
</dbReference>
<name>A0A1H8M718_9BACI</name>
<organism evidence="3 4">
    <name type="scientific">Amphibacillus marinus</name>
    <dbReference type="NCBI Taxonomy" id="872970"/>
    <lineage>
        <taxon>Bacteria</taxon>
        <taxon>Bacillati</taxon>
        <taxon>Bacillota</taxon>
        <taxon>Bacilli</taxon>
        <taxon>Bacillales</taxon>
        <taxon>Bacillaceae</taxon>
        <taxon>Amphibacillus</taxon>
    </lineage>
</organism>
<dbReference type="AlphaFoldDB" id="A0A1H8M718"/>
<reference evidence="3 4" key="1">
    <citation type="submission" date="2016-10" db="EMBL/GenBank/DDBJ databases">
        <authorList>
            <person name="de Groot N.N."/>
        </authorList>
    </citation>
    <scope>NUCLEOTIDE SEQUENCE [LARGE SCALE GENOMIC DNA]</scope>
    <source>
        <strain evidence="3 4">CGMCC 1.10434</strain>
    </source>
</reference>
<accession>A0A1H8M718</accession>
<evidence type="ECO:0000313" key="4">
    <source>
        <dbReference type="Proteomes" id="UP000199300"/>
    </source>
</evidence>
<dbReference type="RefSeq" id="WP_245751600.1">
    <property type="nucleotide sequence ID" value="NZ_FODJ01000004.1"/>
</dbReference>